<evidence type="ECO:0000256" key="1">
    <source>
        <dbReference type="SAM" id="MobiDB-lite"/>
    </source>
</evidence>
<accession>A0A420WTI1</accession>
<gene>
    <name evidence="2" type="ORF">C7446_2947</name>
</gene>
<proteinExistence type="predicted"/>
<feature type="region of interest" description="Disordered" evidence="1">
    <location>
        <begin position="1"/>
        <end position="23"/>
    </location>
</feature>
<name>A0A420WTI1_9GAMM</name>
<organism evidence="2 3">
    <name type="scientific">Kushneria sinocarnis</name>
    <dbReference type="NCBI Taxonomy" id="595502"/>
    <lineage>
        <taxon>Bacteria</taxon>
        <taxon>Pseudomonadati</taxon>
        <taxon>Pseudomonadota</taxon>
        <taxon>Gammaproteobacteria</taxon>
        <taxon>Oceanospirillales</taxon>
        <taxon>Halomonadaceae</taxon>
        <taxon>Kushneria</taxon>
    </lineage>
</organism>
<dbReference type="EMBL" id="RBIN01000009">
    <property type="protein sequence ID" value="RKQ96355.1"/>
    <property type="molecule type" value="Genomic_DNA"/>
</dbReference>
<dbReference type="RefSeq" id="WP_170150102.1">
    <property type="nucleotide sequence ID" value="NZ_RBIN01000009.1"/>
</dbReference>
<comment type="caution">
    <text evidence="2">The sequence shown here is derived from an EMBL/GenBank/DDBJ whole genome shotgun (WGS) entry which is preliminary data.</text>
</comment>
<reference evidence="2 3" key="1">
    <citation type="submission" date="2018-10" db="EMBL/GenBank/DDBJ databases">
        <title>Genomic Encyclopedia of Type Strains, Phase IV (KMG-IV): sequencing the most valuable type-strain genomes for metagenomic binning, comparative biology and taxonomic classification.</title>
        <authorList>
            <person name="Goeker M."/>
        </authorList>
    </citation>
    <scope>NUCLEOTIDE SEQUENCE [LARGE SCALE GENOMIC DNA]</scope>
    <source>
        <strain evidence="2 3">DSM 23229</strain>
    </source>
</reference>
<evidence type="ECO:0000313" key="2">
    <source>
        <dbReference type="EMBL" id="RKQ96355.1"/>
    </source>
</evidence>
<keyword evidence="3" id="KW-1185">Reference proteome</keyword>
<feature type="compositionally biased region" description="Basic and acidic residues" evidence="1">
    <location>
        <begin position="1"/>
        <end position="18"/>
    </location>
</feature>
<dbReference type="Proteomes" id="UP000281975">
    <property type="component" value="Unassembled WGS sequence"/>
</dbReference>
<evidence type="ECO:0000313" key="3">
    <source>
        <dbReference type="Proteomes" id="UP000281975"/>
    </source>
</evidence>
<sequence length="47" mass="5126">MRNDHSDNARQHDHEQPPEGHSPIGKIAVAVAFLGIVAFFVFALVAD</sequence>
<protein>
    <submittedName>
        <fullName evidence="2">Uncharacterized protein</fullName>
    </submittedName>
</protein>
<dbReference type="AlphaFoldDB" id="A0A420WTI1"/>